<feature type="non-terminal residue" evidence="3">
    <location>
        <position position="1"/>
    </location>
</feature>
<accession>A0A0B2QJU6</accession>
<dbReference type="InterPro" id="IPR032474">
    <property type="entry name" value="Argonaute_N"/>
</dbReference>
<gene>
    <name evidence="3" type="ORF">glysoja_029502</name>
</gene>
<evidence type="ECO:0000313" key="3">
    <source>
        <dbReference type="EMBL" id="KHN20489.1"/>
    </source>
</evidence>
<proteinExistence type="predicted"/>
<reference evidence="3" key="1">
    <citation type="submission" date="2014-07" db="EMBL/GenBank/DDBJ databases">
        <title>Identification of a novel salt tolerance gene in wild soybean by whole-genome sequencing.</title>
        <authorList>
            <person name="Lam H.-M."/>
            <person name="Qi X."/>
            <person name="Li M.-W."/>
            <person name="Liu X."/>
            <person name="Xie M."/>
            <person name="Ni M."/>
            <person name="Xu X."/>
        </authorList>
    </citation>
    <scope>NUCLEOTIDE SEQUENCE [LARGE SCALE GENOMIC DNA]</scope>
    <source>
        <tissue evidence="3">Root</tissue>
    </source>
</reference>
<dbReference type="InterPro" id="IPR036085">
    <property type="entry name" value="PAZ_dom_sf"/>
</dbReference>
<evidence type="ECO:0000256" key="1">
    <source>
        <dbReference type="SAM" id="MobiDB-lite"/>
    </source>
</evidence>
<dbReference type="PANTHER" id="PTHR22891">
    <property type="entry name" value="EUKARYOTIC TRANSLATION INITIATION FACTOR 2C"/>
    <property type="match status" value="1"/>
</dbReference>
<dbReference type="EMBL" id="KN658441">
    <property type="protein sequence ID" value="KHN20489.1"/>
    <property type="molecule type" value="Genomic_DNA"/>
</dbReference>
<feature type="domain" description="Protein argonaute N-terminal" evidence="2">
    <location>
        <begin position="6"/>
        <end position="110"/>
    </location>
</feature>
<dbReference type="AlphaFoldDB" id="A0A0B2QJU6"/>
<sequence length="178" mass="19915">GTVAVRKCYLRVNHFPVSFNPQSIIMHYNVEVKAKAPPPKNNRPPKKISKQSPFNPQSISMHYSVVPLPEETFTVDVSKGEDERPVSYLVPLTLVSRLELRKLRDYLSGSDIPALDFGGNKTNFVPMELCELVEGQRYPKENLDKYAAKDLKGMSVAPPRVRQSTIQAMVNSEDGPCG</sequence>
<evidence type="ECO:0000259" key="2">
    <source>
        <dbReference type="Pfam" id="PF16486"/>
    </source>
</evidence>
<name>A0A0B2QJU6_GLYSO</name>
<dbReference type="Pfam" id="PF16486">
    <property type="entry name" value="ArgoN"/>
    <property type="match status" value="1"/>
</dbReference>
<protein>
    <submittedName>
        <fullName evidence="3">Protein argonaute 2</fullName>
    </submittedName>
</protein>
<feature type="region of interest" description="Disordered" evidence="1">
    <location>
        <begin position="35"/>
        <end position="56"/>
    </location>
</feature>
<dbReference type="Proteomes" id="UP000053555">
    <property type="component" value="Unassembled WGS sequence"/>
</dbReference>
<organism evidence="3">
    <name type="scientific">Glycine soja</name>
    <name type="common">Wild soybean</name>
    <dbReference type="NCBI Taxonomy" id="3848"/>
    <lineage>
        <taxon>Eukaryota</taxon>
        <taxon>Viridiplantae</taxon>
        <taxon>Streptophyta</taxon>
        <taxon>Embryophyta</taxon>
        <taxon>Tracheophyta</taxon>
        <taxon>Spermatophyta</taxon>
        <taxon>Magnoliopsida</taxon>
        <taxon>eudicotyledons</taxon>
        <taxon>Gunneridae</taxon>
        <taxon>Pentapetalae</taxon>
        <taxon>rosids</taxon>
        <taxon>fabids</taxon>
        <taxon>Fabales</taxon>
        <taxon>Fabaceae</taxon>
        <taxon>Papilionoideae</taxon>
        <taxon>50 kb inversion clade</taxon>
        <taxon>NPAAA clade</taxon>
        <taxon>indigoferoid/millettioid clade</taxon>
        <taxon>Phaseoleae</taxon>
        <taxon>Glycine</taxon>
        <taxon>Glycine subgen. Soja</taxon>
    </lineage>
</organism>
<dbReference type="SUPFAM" id="SSF101690">
    <property type="entry name" value="PAZ domain"/>
    <property type="match status" value="1"/>
</dbReference>